<proteinExistence type="predicted"/>
<dbReference type="SUPFAM" id="SSF48452">
    <property type="entry name" value="TPR-like"/>
    <property type="match status" value="1"/>
</dbReference>
<keyword evidence="3" id="KW-1185">Reference proteome</keyword>
<comment type="caution">
    <text evidence="1">The sequence shown here is derived from an EMBL/GenBank/DDBJ whole genome shotgun (WGS) entry which is preliminary data.</text>
</comment>
<sequence length="122" mass="13716">MHVLLRARALVHAIYKEPQRWDANLAEAETLLREALRTRPDDPELLTGLGTVLCDQGRHDEGESVLRQAVEHGSDDRNTFFNLGASMMNRAERGSAPAYFAKANTLLASPRTWEAYFDPQAH</sequence>
<evidence type="ECO:0000313" key="3">
    <source>
        <dbReference type="Proteomes" id="UP000437931"/>
    </source>
</evidence>
<dbReference type="InterPro" id="IPR011990">
    <property type="entry name" value="TPR-like_helical_dom_sf"/>
</dbReference>
<evidence type="ECO:0000313" key="2">
    <source>
        <dbReference type="EMBL" id="MRH75916.1"/>
    </source>
</evidence>
<accession>A0A6N7QFH7</accession>
<dbReference type="EMBL" id="WJPN01000013">
    <property type="protein sequence ID" value="MRH01556.1"/>
    <property type="molecule type" value="Genomic_DNA"/>
</dbReference>
<evidence type="ECO:0000313" key="4">
    <source>
        <dbReference type="Proteomes" id="UP000439314"/>
    </source>
</evidence>
<dbReference type="EMBL" id="WJPM01000013">
    <property type="protein sequence ID" value="MRH75916.1"/>
    <property type="molecule type" value="Genomic_DNA"/>
</dbReference>
<dbReference type="Pfam" id="PF14559">
    <property type="entry name" value="TPR_19"/>
    <property type="match status" value="1"/>
</dbReference>
<reference evidence="2" key="2">
    <citation type="journal article" date="2020" name="Plant Dis.">
        <title>A Grain Rot of Rice in Iran Caused by a Xanthomonas Strain Closely Related to X. sacchari.</title>
        <authorList>
            <person name="Mirghasempour S.A."/>
            <person name="Huang S."/>
            <person name="Studholme D.J."/>
            <person name="Brady C.L."/>
        </authorList>
    </citation>
    <scope>NUCLEOTIDE SEQUENCE</scope>
    <source>
        <strain evidence="2">SAM114</strain>
    </source>
</reference>
<dbReference type="Proteomes" id="UP000437931">
    <property type="component" value="Unassembled WGS sequence"/>
</dbReference>
<dbReference type="AlphaFoldDB" id="A0A6N7QFH7"/>
<name>A0A6N7QFH7_9XANT</name>
<reference evidence="3 4" key="1">
    <citation type="submission" date="2019-11" db="EMBL/GenBank/DDBJ databases">
        <title>First report of rice panicle blight caused by Xanthomonas sp. in Iran.</title>
        <authorList>
            <person name="Mirghasempour S.A."/>
            <person name="Huang S."/>
            <person name="Brady C.L."/>
            <person name="Studholme D.J."/>
        </authorList>
    </citation>
    <scope>NUCLEOTIDE SEQUENCE [LARGE SCALE GENOMIC DNA]</scope>
    <source>
        <strain evidence="1 4">ASD011</strain>
        <strain evidence="3">SAM114</strain>
    </source>
</reference>
<dbReference type="Proteomes" id="UP000439314">
    <property type="component" value="Unassembled WGS sequence"/>
</dbReference>
<evidence type="ECO:0000313" key="1">
    <source>
        <dbReference type="EMBL" id="MRH01556.1"/>
    </source>
</evidence>
<dbReference type="RefSeq" id="WP_148827781.1">
    <property type="nucleotide sequence ID" value="NZ_CP132342.1"/>
</dbReference>
<gene>
    <name evidence="1" type="ORF">GIY21_14770</name>
    <name evidence="2" type="ORF">GIY22_14930</name>
</gene>
<dbReference type="Gene3D" id="1.25.40.10">
    <property type="entry name" value="Tetratricopeptide repeat domain"/>
    <property type="match status" value="1"/>
</dbReference>
<protein>
    <submittedName>
        <fullName evidence="1">Tetratricopeptide repeat protein</fullName>
    </submittedName>
</protein>
<organism evidence="1 4">
    <name type="scientific">Xanthomonas sontii</name>
    <dbReference type="NCBI Taxonomy" id="2650745"/>
    <lineage>
        <taxon>Bacteria</taxon>
        <taxon>Pseudomonadati</taxon>
        <taxon>Pseudomonadota</taxon>
        <taxon>Gammaproteobacteria</taxon>
        <taxon>Lysobacterales</taxon>
        <taxon>Lysobacteraceae</taxon>
        <taxon>Xanthomonas</taxon>
    </lineage>
</organism>